<dbReference type="GO" id="GO:0006360">
    <property type="term" value="P:transcription by RNA polymerase I"/>
    <property type="evidence" value="ECO:0007669"/>
    <property type="project" value="InterPro"/>
</dbReference>
<proteinExistence type="predicted"/>
<feature type="compositionally biased region" description="Basic and acidic residues" evidence="1">
    <location>
        <begin position="505"/>
        <end position="527"/>
    </location>
</feature>
<feature type="region of interest" description="Disordered" evidence="1">
    <location>
        <begin position="219"/>
        <end position="279"/>
    </location>
</feature>
<organism evidence="2">
    <name type="scientific">Pectinophora gossypiella</name>
    <name type="common">Cotton pink bollworm</name>
    <name type="synonym">Depressaria gossypiella</name>
    <dbReference type="NCBI Taxonomy" id="13191"/>
    <lineage>
        <taxon>Eukaryota</taxon>
        <taxon>Metazoa</taxon>
        <taxon>Ecdysozoa</taxon>
        <taxon>Arthropoda</taxon>
        <taxon>Hexapoda</taxon>
        <taxon>Insecta</taxon>
        <taxon>Pterygota</taxon>
        <taxon>Neoptera</taxon>
        <taxon>Endopterygota</taxon>
        <taxon>Lepidoptera</taxon>
        <taxon>Glossata</taxon>
        <taxon>Ditrysia</taxon>
        <taxon>Gelechioidea</taxon>
        <taxon>Gelechiidae</taxon>
        <taxon>Apatetrinae</taxon>
        <taxon>Pectinophora</taxon>
    </lineage>
</organism>
<sequence>MSESSDDSFAWAYGSNASSDSSGLTTAEEMNNSQQSETESEKGFKKKLHKKIFQKTEAEVKCELLDEKVVKCEQESDAERDRRKRKWKRERSSSRDSATADAAPDDYLAQRVKQEWHDHPAKTNNSKVKSAIKHKQDSQCNGDDSYENIKSNESTDTASHKTKKKKSKRKKEHLESDCNHTDVSIDDKFTAEETVVQYQSHKVDQDVVIENLYESKSVIKKAKKSKKSNERRKDSITCNNSTNGDITNNLTRKESLEVLNDELEPQKPEKSYSDKKTKEHIQFEDEIDTNYVQNNATIAGSQYSSQLKRYLKANPHLQTITNKNDCELLITQDDDIWLFNCPHEINITSLKDENVSLDNKCKIKVDDQTYVGNMEIDSGRMTILMFDGKRPVIKNIALSGTINFHKRIPKAHFIQDNVMLNNQAYFIPLPNTKCRHPLFGPDYKKAIKIPSSVKTRLKDPFVETMTPLTEKKKKKKKHIIENIEVEMEDDQSAKVSKKRRKRKLSGTDDDHAEHPKPKRVKSEEAWDSEKAIEEKLFNF</sequence>
<evidence type="ECO:0000313" key="2">
    <source>
        <dbReference type="EMBL" id="JAT88616.1"/>
    </source>
</evidence>
<accession>A0A1E1WP50</accession>
<feature type="compositionally biased region" description="Low complexity" evidence="1">
    <location>
        <begin position="95"/>
        <end position="106"/>
    </location>
</feature>
<evidence type="ECO:0000256" key="1">
    <source>
        <dbReference type="SAM" id="MobiDB-lite"/>
    </source>
</evidence>
<feature type="region of interest" description="Disordered" evidence="1">
    <location>
        <begin position="488"/>
        <end position="527"/>
    </location>
</feature>
<reference evidence="2" key="1">
    <citation type="submission" date="2015-09" db="EMBL/GenBank/DDBJ databases">
        <title>De novo assembly of Pectinophora gossypiella (Pink Bollworm) gut transcriptome.</title>
        <authorList>
            <person name="Tassone E.E."/>
        </authorList>
    </citation>
    <scope>NUCLEOTIDE SEQUENCE</scope>
</reference>
<feature type="compositionally biased region" description="Basic and acidic residues" evidence="1">
    <location>
        <begin position="112"/>
        <end position="121"/>
    </location>
</feature>
<protein>
    <submittedName>
        <fullName evidence="2">Uncharacterized protein</fullName>
    </submittedName>
</protein>
<feature type="compositionally biased region" description="Basic residues" evidence="1">
    <location>
        <begin position="495"/>
        <end position="504"/>
    </location>
</feature>
<dbReference type="InterPro" id="IPR013240">
    <property type="entry name" value="DNA-dir_RNA_pol1_su_RPA34"/>
</dbReference>
<feature type="compositionally biased region" description="Polar residues" evidence="1">
    <location>
        <begin position="138"/>
        <end position="157"/>
    </location>
</feature>
<feature type="compositionally biased region" description="Basic and acidic residues" evidence="1">
    <location>
        <begin position="264"/>
        <end position="279"/>
    </location>
</feature>
<feature type="region of interest" description="Disordered" evidence="1">
    <location>
        <begin position="71"/>
        <end position="178"/>
    </location>
</feature>
<feature type="region of interest" description="Disordered" evidence="1">
    <location>
        <begin position="1"/>
        <end position="48"/>
    </location>
</feature>
<gene>
    <name evidence="2" type="ORF">g.6194</name>
</gene>
<feature type="compositionally biased region" description="Basic and acidic residues" evidence="1">
    <location>
        <begin position="71"/>
        <end position="81"/>
    </location>
</feature>
<feature type="compositionally biased region" description="Basic residues" evidence="1">
    <location>
        <begin position="160"/>
        <end position="171"/>
    </location>
</feature>
<dbReference type="Pfam" id="PF08208">
    <property type="entry name" value="RNA_polI_A34"/>
    <property type="match status" value="1"/>
</dbReference>
<dbReference type="EMBL" id="GDQN01002438">
    <property type="protein sequence ID" value="JAT88616.1"/>
    <property type="molecule type" value="Transcribed_RNA"/>
</dbReference>
<dbReference type="AlphaFoldDB" id="A0A1E1WP50"/>
<feature type="compositionally biased region" description="Polar residues" evidence="1">
    <location>
        <begin position="15"/>
        <end position="37"/>
    </location>
</feature>
<name>A0A1E1WP50_PECGO</name>
<feature type="compositionally biased region" description="Polar residues" evidence="1">
    <location>
        <begin position="236"/>
        <end position="250"/>
    </location>
</feature>